<dbReference type="Pfam" id="PF01627">
    <property type="entry name" value="Hpt"/>
    <property type="match status" value="1"/>
</dbReference>
<evidence type="ECO:0000259" key="2">
    <source>
        <dbReference type="Pfam" id="PF01627"/>
    </source>
</evidence>
<proteinExistence type="predicted"/>
<feature type="domain" description="HPt" evidence="2">
    <location>
        <begin position="21"/>
        <end position="79"/>
    </location>
</feature>
<gene>
    <name evidence="3" type="ORF">OEW28_01990</name>
</gene>
<name>A0ABT2Z8D4_9RHOB</name>
<sequence length="114" mass="12649">MIDWSRVNSLRMEIGDDSFDEVVEIFLEEVESVVSRLRSDPNPAKFEEDLHFLKGSAWNLGFLDFGALCQEGERLAAHGNAAKVNMGAVIDCYAESRVAFVAGLRKRDGRITAA</sequence>
<dbReference type="EMBL" id="JAOWKY010000001">
    <property type="protein sequence ID" value="MCV2867398.1"/>
    <property type="molecule type" value="Genomic_DNA"/>
</dbReference>
<keyword evidence="4" id="KW-1185">Reference proteome</keyword>
<dbReference type="InterPro" id="IPR008207">
    <property type="entry name" value="Sig_transdc_His_kin_Hpt_dom"/>
</dbReference>
<evidence type="ECO:0000313" key="4">
    <source>
        <dbReference type="Proteomes" id="UP001652542"/>
    </source>
</evidence>
<comment type="caution">
    <text evidence="3">The sequence shown here is derived from an EMBL/GenBank/DDBJ whole genome shotgun (WGS) entry which is preliminary data.</text>
</comment>
<evidence type="ECO:0000313" key="3">
    <source>
        <dbReference type="EMBL" id="MCV2867398.1"/>
    </source>
</evidence>
<dbReference type="Proteomes" id="UP001652542">
    <property type="component" value="Unassembled WGS sequence"/>
</dbReference>
<organism evidence="3 4">
    <name type="scientific">Albidovulum marisflavi</name>
    <dbReference type="NCBI Taxonomy" id="2984159"/>
    <lineage>
        <taxon>Bacteria</taxon>
        <taxon>Pseudomonadati</taxon>
        <taxon>Pseudomonadota</taxon>
        <taxon>Alphaproteobacteria</taxon>
        <taxon>Rhodobacterales</taxon>
        <taxon>Paracoccaceae</taxon>
        <taxon>Albidovulum</taxon>
    </lineage>
</organism>
<keyword evidence="1" id="KW-0902">Two-component regulatory system</keyword>
<protein>
    <submittedName>
        <fullName evidence="3">Hpt domain-containing protein</fullName>
    </submittedName>
</protein>
<evidence type="ECO:0000256" key="1">
    <source>
        <dbReference type="ARBA" id="ARBA00023012"/>
    </source>
</evidence>
<dbReference type="Gene3D" id="1.20.120.160">
    <property type="entry name" value="HPT domain"/>
    <property type="match status" value="1"/>
</dbReference>
<dbReference type="InterPro" id="IPR036641">
    <property type="entry name" value="HPT_dom_sf"/>
</dbReference>
<reference evidence="3 4" key="1">
    <citation type="submission" date="2022-10" db="EMBL/GenBank/DDBJ databases">
        <title>Defluviimonas sp. nov., isolated from ocean surface water.</title>
        <authorList>
            <person name="He W."/>
            <person name="Wang L."/>
            <person name="Zhang D.-F."/>
        </authorList>
    </citation>
    <scope>NUCLEOTIDE SEQUENCE [LARGE SCALE GENOMIC DNA]</scope>
    <source>
        <strain evidence="3 4">WL0002</strain>
    </source>
</reference>
<dbReference type="RefSeq" id="WP_263733050.1">
    <property type="nucleotide sequence ID" value="NZ_JAOWKY010000001.1"/>
</dbReference>
<dbReference type="SUPFAM" id="SSF47226">
    <property type="entry name" value="Histidine-containing phosphotransfer domain, HPT domain"/>
    <property type="match status" value="1"/>
</dbReference>
<accession>A0ABT2Z8D4</accession>